<keyword evidence="7" id="KW-0436">Ligase</keyword>
<dbReference type="GO" id="GO:0008270">
    <property type="term" value="F:zinc ion binding"/>
    <property type="evidence" value="ECO:0007669"/>
    <property type="project" value="UniProtKB-KW"/>
</dbReference>
<keyword evidence="3" id="KW-0862">Zinc</keyword>
<feature type="compositionally biased region" description="Acidic residues" evidence="5">
    <location>
        <begin position="322"/>
        <end position="337"/>
    </location>
</feature>
<dbReference type="PANTHER" id="PTHR10782">
    <property type="entry name" value="ZINC FINGER MIZ DOMAIN-CONTAINING PROTEIN"/>
    <property type="match status" value="1"/>
</dbReference>
<accession>A0A2R5GMM5</accession>
<dbReference type="OrthoDB" id="27975at2759"/>
<dbReference type="PANTHER" id="PTHR10782:SF4">
    <property type="entry name" value="TONALLI, ISOFORM E"/>
    <property type="match status" value="1"/>
</dbReference>
<protein>
    <submittedName>
        <fullName evidence="7">E3 SUMO-protein ligase PIAS2</fullName>
    </submittedName>
</protein>
<dbReference type="Proteomes" id="UP000241890">
    <property type="component" value="Unassembled WGS sequence"/>
</dbReference>
<feature type="compositionally biased region" description="Polar residues" evidence="5">
    <location>
        <begin position="296"/>
        <end position="309"/>
    </location>
</feature>
<keyword evidence="1" id="KW-0479">Metal-binding</keyword>
<organism evidence="7 8">
    <name type="scientific">Hondaea fermentalgiana</name>
    <dbReference type="NCBI Taxonomy" id="2315210"/>
    <lineage>
        <taxon>Eukaryota</taxon>
        <taxon>Sar</taxon>
        <taxon>Stramenopiles</taxon>
        <taxon>Bigyra</taxon>
        <taxon>Labyrinthulomycetes</taxon>
        <taxon>Thraustochytrida</taxon>
        <taxon>Thraustochytriidae</taxon>
        <taxon>Hondaea</taxon>
    </lineage>
</organism>
<feature type="domain" description="SP-RING-type" evidence="6">
    <location>
        <begin position="156"/>
        <end position="240"/>
    </location>
</feature>
<name>A0A2R5GMM5_9STRA</name>
<keyword evidence="2 4" id="KW-0863">Zinc-finger</keyword>
<evidence type="ECO:0000313" key="7">
    <source>
        <dbReference type="EMBL" id="GBG32152.1"/>
    </source>
</evidence>
<evidence type="ECO:0000256" key="5">
    <source>
        <dbReference type="SAM" id="MobiDB-lite"/>
    </source>
</evidence>
<dbReference type="GO" id="GO:0016874">
    <property type="term" value="F:ligase activity"/>
    <property type="evidence" value="ECO:0007669"/>
    <property type="project" value="UniProtKB-KW"/>
</dbReference>
<dbReference type="InParanoid" id="A0A2R5GMM5"/>
<dbReference type="Gene3D" id="3.30.40.10">
    <property type="entry name" value="Zinc/RING finger domain, C3HC4 (zinc finger)"/>
    <property type="match status" value="1"/>
</dbReference>
<sequence>MVSLSQVPRSLLMEPDVQVLVYCVQVAKGRKELEEDRKLVNAGKSLPMQAKVVRWPPAAAVYANQKAVKLIQQAPDGRLRTKAVRERPADITKFVSSSSQKANLRITHPYCELRDEGARFAISVVVSRRLTTPRLLERLTTTPYDHSLKLVRDVFGDGEIEMGQVAVSLRDNVTFMPIEVPVRGKDCTHVQCFDAGGFLDFQRVAKNAQFRCPVCNKAPLFPANLRTDPWFTEIIQKVRDSGDSVDKVEYFSDGRWQPYVEGSLDSAAPSSNSSEPRGLKRPGSLLESDRQPSLPVLQSLTPEQDSRPATPQLPDSMPGSREDDDGAIVILDSDDDE</sequence>
<dbReference type="Pfam" id="PF02891">
    <property type="entry name" value="zf-MIZ"/>
    <property type="match status" value="1"/>
</dbReference>
<comment type="caution">
    <text evidence="7">The sequence shown here is derived from an EMBL/GenBank/DDBJ whole genome shotgun (WGS) entry which is preliminary data.</text>
</comment>
<dbReference type="GO" id="GO:0000785">
    <property type="term" value="C:chromatin"/>
    <property type="evidence" value="ECO:0007669"/>
    <property type="project" value="TreeGrafter"/>
</dbReference>
<keyword evidence="8" id="KW-1185">Reference proteome</keyword>
<evidence type="ECO:0000313" key="8">
    <source>
        <dbReference type="Proteomes" id="UP000241890"/>
    </source>
</evidence>
<dbReference type="InterPro" id="IPR013083">
    <property type="entry name" value="Znf_RING/FYVE/PHD"/>
</dbReference>
<proteinExistence type="predicted"/>
<evidence type="ECO:0000256" key="2">
    <source>
        <dbReference type="ARBA" id="ARBA00022771"/>
    </source>
</evidence>
<dbReference type="PROSITE" id="PS51044">
    <property type="entry name" value="ZF_SP_RING"/>
    <property type="match status" value="1"/>
</dbReference>
<dbReference type="InterPro" id="IPR004181">
    <property type="entry name" value="Znf_MIZ"/>
</dbReference>
<feature type="compositionally biased region" description="Low complexity" evidence="5">
    <location>
        <begin position="263"/>
        <end position="274"/>
    </location>
</feature>
<reference evidence="7 8" key="1">
    <citation type="submission" date="2017-12" db="EMBL/GenBank/DDBJ databases">
        <title>Sequencing, de novo assembly and annotation of complete genome of a new Thraustochytrid species, strain FCC1311.</title>
        <authorList>
            <person name="Sedici K."/>
            <person name="Godart F."/>
            <person name="Aiese Cigliano R."/>
            <person name="Sanseverino W."/>
            <person name="Barakat M."/>
            <person name="Ortet P."/>
            <person name="Marechal E."/>
            <person name="Cagnac O."/>
            <person name="Amato A."/>
        </authorList>
    </citation>
    <scope>NUCLEOTIDE SEQUENCE [LARGE SCALE GENOMIC DNA]</scope>
</reference>
<evidence type="ECO:0000256" key="3">
    <source>
        <dbReference type="ARBA" id="ARBA00022833"/>
    </source>
</evidence>
<feature type="region of interest" description="Disordered" evidence="5">
    <location>
        <begin position="261"/>
        <end position="337"/>
    </location>
</feature>
<evidence type="ECO:0000256" key="4">
    <source>
        <dbReference type="PROSITE-ProRule" id="PRU00452"/>
    </source>
</evidence>
<evidence type="ECO:0000259" key="6">
    <source>
        <dbReference type="PROSITE" id="PS51044"/>
    </source>
</evidence>
<dbReference type="GO" id="GO:0016925">
    <property type="term" value="P:protein sumoylation"/>
    <property type="evidence" value="ECO:0007669"/>
    <property type="project" value="TreeGrafter"/>
</dbReference>
<dbReference type="AlphaFoldDB" id="A0A2R5GMM5"/>
<dbReference type="GO" id="GO:0061665">
    <property type="term" value="F:SUMO ligase activity"/>
    <property type="evidence" value="ECO:0007669"/>
    <property type="project" value="TreeGrafter"/>
</dbReference>
<dbReference type="CDD" id="cd16650">
    <property type="entry name" value="SP-RING_PIAS-like"/>
    <property type="match status" value="1"/>
</dbReference>
<dbReference type="EMBL" id="BEYU01000115">
    <property type="protein sequence ID" value="GBG32152.1"/>
    <property type="molecule type" value="Genomic_DNA"/>
</dbReference>
<evidence type="ECO:0000256" key="1">
    <source>
        <dbReference type="ARBA" id="ARBA00022723"/>
    </source>
</evidence>
<gene>
    <name evidence="7" type="ORF">FCC1311_083772</name>
</gene>